<keyword evidence="5" id="KW-1133">Transmembrane helix</keyword>
<evidence type="ECO:0000313" key="13">
    <source>
        <dbReference type="Proteomes" id="UP000887568"/>
    </source>
</evidence>
<sequence>MVIKEKPLELEGDISIVSFDDPKWGLELESVGRARTAVRIEQDEDNGSRVPEQRRNRPFGFCSTWTSTVSDAVGITGIKYIVSSNFNLFRRLVWTVALLGGMSAASYQIINRAVFFVGNPKSVDVVIEYMEPMTFPAVTVCNTNQFRNQLRALEQHPFGQFLSAYYYGENLTDFIPTLGGANTTALYYDFAHPMDYSGMLSESSFGGAHLTPADFTSVLTKHGVCYTFNSGLNGQELRQQKFAGGQHGFVLVLNIEQYNYYFSKDSLGAGIYVAVHDQDEIPDIDSMGVGVPAGAFGRISVRKKTTARKDDGCIEKELKYFNNYTKSMCLHECLIDIVYDMCGCVAPYMAVSSDMRVCDPIETFTCVNYQSANPNNIDQCDCPLPCSTTKYATSASYTAFPGNFYSEKFAEESSTSEYPLATDFFQQNLVLLQVFYEELSTEHQEHHSAYTFFAFLCDIGGALGLWLGGSILTFVEILDHLTYTSVARGSS</sequence>
<protein>
    <submittedName>
        <fullName evidence="12">Uncharacterized protein</fullName>
    </submittedName>
</protein>
<dbReference type="RefSeq" id="XP_038070398.1">
    <property type="nucleotide sequence ID" value="XM_038214470.1"/>
</dbReference>
<evidence type="ECO:0000256" key="2">
    <source>
        <dbReference type="ARBA" id="ARBA00022448"/>
    </source>
</evidence>
<dbReference type="PANTHER" id="PTHR11690">
    <property type="entry name" value="AMILORIDE-SENSITIVE SODIUM CHANNEL-RELATED"/>
    <property type="match status" value="1"/>
</dbReference>
<dbReference type="Proteomes" id="UP000887568">
    <property type="component" value="Unplaced"/>
</dbReference>
<evidence type="ECO:0000256" key="3">
    <source>
        <dbReference type="ARBA" id="ARBA00022461"/>
    </source>
</evidence>
<evidence type="ECO:0000313" key="12">
    <source>
        <dbReference type="EnsemblMetazoa" id="XP_038070398.1"/>
    </source>
</evidence>
<comment type="subcellular location">
    <subcellularLocation>
        <location evidence="1">Membrane</location>
        <topology evidence="1">Multi-pass membrane protein</topology>
    </subcellularLocation>
</comment>
<dbReference type="GO" id="GO:0015280">
    <property type="term" value="F:ligand-gated sodium channel activity"/>
    <property type="evidence" value="ECO:0007669"/>
    <property type="project" value="TreeGrafter"/>
</dbReference>
<keyword evidence="10 11" id="KW-0407">Ion channel</keyword>
<dbReference type="GeneID" id="119739495"/>
<evidence type="ECO:0000256" key="10">
    <source>
        <dbReference type="ARBA" id="ARBA00023303"/>
    </source>
</evidence>
<dbReference type="OrthoDB" id="6021021at2759"/>
<keyword evidence="6" id="KW-0915">Sodium</keyword>
<dbReference type="AlphaFoldDB" id="A0A914B3A6"/>
<proteinExistence type="inferred from homology"/>
<evidence type="ECO:0000256" key="4">
    <source>
        <dbReference type="ARBA" id="ARBA00022692"/>
    </source>
</evidence>
<evidence type="ECO:0000256" key="1">
    <source>
        <dbReference type="ARBA" id="ARBA00004141"/>
    </source>
</evidence>
<keyword evidence="4 11" id="KW-0812">Transmembrane</keyword>
<keyword evidence="7 11" id="KW-0406">Ion transport</keyword>
<dbReference type="Pfam" id="PF00858">
    <property type="entry name" value="ASC"/>
    <property type="match status" value="1"/>
</dbReference>
<keyword evidence="13" id="KW-1185">Reference proteome</keyword>
<evidence type="ECO:0000256" key="5">
    <source>
        <dbReference type="ARBA" id="ARBA00022989"/>
    </source>
</evidence>
<dbReference type="GO" id="GO:0005886">
    <property type="term" value="C:plasma membrane"/>
    <property type="evidence" value="ECO:0007669"/>
    <property type="project" value="TreeGrafter"/>
</dbReference>
<accession>A0A914B3A6</accession>
<reference evidence="12" key="1">
    <citation type="submission" date="2022-11" db="UniProtKB">
        <authorList>
            <consortium name="EnsemblMetazoa"/>
        </authorList>
    </citation>
    <scope>IDENTIFICATION</scope>
</reference>
<dbReference type="OMA" id="DHIMEIC"/>
<keyword evidence="8" id="KW-0472">Membrane</keyword>
<dbReference type="PANTHER" id="PTHR11690:SF300">
    <property type="entry name" value="PICKPOCKET PROTEIN 19"/>
    <property type="match status" value="1"/>
</dbReference>
<comment type="similarity">
    <text evidence="11">Belongs to the amiloride-sensitive sodium channel (TC 1.A.6) family.</text>
</comment>
<organism evidence="12 13">
    <name type="scientific">Patiria miniata</name>
    <name type="common">Bat star</name>
    <name type="synonym">Asterina miniata</name>
    <dbReference type="NCBI Taxonomy" id="46514"/>
    <lineage>
        <taxon>Eukaryota</taxon>
        <taxon>Metazoa</taxon>
        <taxon>Echinodermata</taxon>
        <taxon>Eleutherozoa</taxon>
        <taxon>Asterozoa</taxon>
        <taxon>Asteroidea</taxon>
        <taxon>Valvatacea</taxon>
        <taxon>Valvatida</taxon>
        <taxon>Asterinidae</taxon>
        <taxon>Patiria</taxon>
    </lineage>
</organism>
<evidence type="ECO:0000256" key="7">
    <source>
        <dbReference type="ARBA" id="ARBA00023065"/>
    </source>
</evidence>
<dbReference type="PRINTS" id="PR01078">
    <property type="entry name" value="AMINACHANNEL"/>
</dbReference>
<evidence type="ECO:0000256" key="8">
    <source>
        <dbReference type="ARBA" id="ARBA00023136"/>
    </source>
</evidence>
<evidence type="ECO:0000256" key="11">
    <source>
        <dbReference type="RuleBase" id="RU000679"/>
    </source>
</evidence>
<keyword evidence="9 11" id="KW-0739">Sodium transport</keyword>
<keyword evidence="2 11" id="KW-0813">Transport</keyword>
<name>A0A914B3A6_PATMI</name>
<evidence type="ECO:0000256" key="9">
    <source>
        <dbReference type="ARBA" id="ARBA00023201"/>
    </source>
</evidence>
<dbReference type="EnsemblMetazoa" id="XM_038214470.1">
    <property type="protein sequence ID" value="XP_038070398.1"/>
    <property type="gene ID" value="LOC119739495"/>
</dbReference>
<dbReference type="InterPro" id="IPR001873">
    <property type="entry name" value="ENaC"/>
</dbReference>
<dbReference type="Gene3D" id="2.60.470.10">
    <property type="entry name" value="Acid-sensing ion channels like domains"/>
    <property type="match status" value="1"/>
</dbReference>
<dbReference type="Gene3D" id="1.10.287.770">
    <property type="entry name" value="YojJ-like"/>
    <property type="match status" value="1"/>
</dbReference>
<keyword evidence="3 11" id="KW-0894">Sodium channel</keyword>
<evidence type="ECO:0000256" key="6">
    <source>
        <dbReference type="ARBA" id="ARBA00023053"/>
    </source>
</evidence>